<dbReference type="GO" id="GO:0003700">
    <property type="term" value="F:DNA-binding transcription factor activity"/>
    <property type="evidence" value="ECO:0007669"/>
    <property type="project" value="InterPro"/>
</dbReference>
<gene>
    <name evidence="2" type="ORF">CGL51_14620</name>
    <name evidence="3" type="ORF">CGL52_11280</name>
</gene>
<evidence type="ECO:0000259" key="1">
    <source>
        <dbReference type="PROSITE" id="PS50987"/>
    </source>
</evidence>
<dbReference type="CDD" id="cd00090">
    <property type="entry name" value="HTH_ARSR"/>
    <property type="match status" value="1"/>
</dbReference>
<feature type="domain" description="HTH arsR-type" evidence="1">
    <location>
        <begin position="1"/>
        <end position="78"/>
    </location>
</feature>
<dbReference type="EMBL" id="NMUF01000041">
    <property type="protein sequence ID" value="RFA96202.1"/>
    <property type="molecule type" value="Genomic_DNA"/>
</dbReference>
<dbReference type="AlphaFoldDB" id="A0A371QZJ2"/>
<dbReference type="InterPro" id="IPR011991">
    <property type="entry name" value="ArsR-like_HTH"/>
</dbReference>
<dbReference type="Proteomes" id="UP000257123">
    <property type="component" value="Unassembled WGS sequence"/>
</dbReference>
<dbReference type="PROSITE" id="PS50987">
    <property type="entry name" value="HTH_ARSR_2"/>
    <property type="match status" value="1"/>
</dbReference>
<dbReference type="EMBL" id="NMUE01000101">
    <property type="protein sequence ID" value="RFA92333.1"/>
    <property type="molecule type" value="Genomic_DNA"/>
</dbReference>
<evidence type="ECO:0000313" key="4">
    <source>
        <dbReference type="Proteomes" id="UP000256877"/>
    </source>
</evidence>
<organism evidence="3 4">
    <name type="scientific">Pyrobaculum aerophilum</name>
    <dbReference type="NCBI Taxonomy" id="13773"/>
    <lineage>
        <taxon>Archaea</taxon>
        <taxon>Thermoproteota</taxon>
        <taxon>Thermoprotei</taxon>
        <taxon>Thermoproteales</taxon>
        <taxon>Thermoproteaceae</taxon>
        <taxon>Pyrobaculum</taxon>
    </lineage>
</organism>
<comment type="caution">
    <text evidence="3">The sequence shown here is derived from an EMBL/GenBank/DDBJ whole genome shotgun (WGS) entry which is preliminary data.</text>
</comment>
<protein>
    <recommendedName>
        <fullName evidence="1">HTH arsR-type domain-containing protein</fullName>
    </recommendedName>
</protein>
<dbReference type="Gene3D" id="1.10.10.10">
    <property type="entry name" value="Winged helix-like DNA-binding domain superfamily/Winged helix DNA-binding domain"/>
    <property type="match status" value="1"/>
</dbReference>
<evidence type="ECO:0000313" key="3">
    <source>
        <dbReference type="EMBL" id="RFA96202.1"/>
    </source>
</evidence>
<dbReference type="InterPro" id="IPR036390">
    <property type="entry name" value="WH_DNA-bd_sf"/>
</dbReference>
<dbReference type="InterPro" id="IPR001845">
    <property type="entry name" value="HTH_ArsR_DNA-bd_dom"/>
</dbReference>
<dbReference type="Proteomes" id="UP000256877">
    <property type="component" value="Unassembled WGS sequence"/>
</dbReference>
<sequence>MPRSKVVLEFVRGRGCVRVSDVAEAFGISRPSAARHLRKLRDAGFLRMYALGPVAYYCIGQFMESMAKHPLWGRFIEAVRRRADGRPLASIRLSKLLRAVGIEPVAVNLMTAAQLLRQMFSRCERRGKTQVCLK</sequence>
<proteinExistence type="predicted"/>
<reference evidence="4 5" key="1">
    <citation type="submission" date="2017-07" db="EMBL/GenBank/DDBJ databases">
        <title>Draft genome sequence of aerobic hyperthermophilic archaea, Pyrobaculum aerophilum YKB31 and YKB32.</title>
        <authorList>
            <person name="Mochizuki T."/>
            <person name="Berliner A.J."/>
            <person name="Yoshida-Takashima Y."/>
            <person name="Takaki Y."/>
            <person name="Nunoura T."/>
            <person name="Takai K."/>
        </authorList>
    </citation>
    <scope>NUCLEOTIDE SEQUENCE [LARGE SCALE GENOMIC DNA]</scope>
    <source>
        <strain evidence="2 5">YKB31</strain>
        <strain evidence="3 4">YKB32</strain>
    </source>
</reference>
<evidence type="ECO:0000313" key="2">
    <source>
        <dbReference type="EMBL" id="RFA92333.1"/>
    </source>
</evidence>
<accession>A0A371QZJ2</accession>
<dbReference type="Pfam" id="PF12840">
    <property type="entry name" value="HTH_20"/>
    <property type="match status" value="1"/>
</dbReference>
<dbReference type="InterPro" id="IPR036388">
    <property type="entry name" value="WH-like_DNA-bd_sf"/>
</dbReference>
<name>A0A371QZJ2_9CREN</name>
<dbReference type="RefSeq" id="WP_116422226.1">
    <property type="nucleotide sequence ID" value="NZ_NMUE01000101.1"/>
</dbReference>
<dbReference type="SUPFAM" id="SSF46785">
    <property type="entry name" value="Winged helix' DNA-binding domain"/>
    <property type="match status" value="1"/>
</dbReference>
<evidence type="ECO:0000313" key="5">
    <source>
        <dbReference type="Proteomes" id="UP000257123"/>
    </source>
</evidence>